<comment type="function">
    <text evidence="4">Catalyzes the irreversible transfer of a propylamine group from the amino donor S-adenosylmethioninamine (decarboxy-AdoMet) to putrescine (1,4-diaminobutane) to yield spermidine.</text>
</comment>
<feature type="transmembrane region" description="Helical" evidence="4">
    <location>
        <begin position="262"/>
        <end position="287"/>
    </location>
</feature>
<keyword evidence="4" id="KW-0472">Membrane</keyword>
<feature type="domain" description="PABS" evidence="6">
    <location>
        <begin position="451"/>
        <end position="698"/>
    </location>
</feature>
<dbReference type="EMBL" id="MFAF01000144">
    <property type="protein sequence ID" value="OGD71682.1"/>
    <property type="molecule type" value="Genomic_DNA"/>
</dbReference>
<dbReference type="PANTHER" id="PTHR43317">
    <property type="entry name" value="THERMOSPERMINE SYNTHASE ACAULIS5"/>
    <property type="match status" value="1"/>
</dbReference>
<name>A0A1F5EWB8_9BACT</name>
<evidence type="ECO:0000259" key="6">
    <source>
        <dbReference type="PROSITE" id="PS51006"/>
    </source>
</evidence>
<dbReference type="InterPro" id="IPR029063">
    <property type="entry name" value="SAM-dependent_MTases_sf"/>
</dbReference>
<dbReference type="GO" id="GO:0005886">
    <property type="term" value="C:plasma membrane"/>
    <property type="evidence" value="ECO:0007669"/>
    <property type="project" value="UniProtKB-SubCell"/>
</dbReference>
<gene>
    <name evidence="4" type="primary">speE</name>
    <name evidence="7" type="ORF">A2Y64_09595</name>
</gene>
<dbReference type="SUPFAM" id="SSF53335">
    <property type="entry name" value="S-adenosyl-L-methionine-dependent methyltransferases"/>
    <property type="match status" value="1"/>
</dbReference>
<protein>
    <recommendedName>
        <fullName evidence="4">Polyamine aminopropyltransferase</fullName>
    </recommendedName>
    <alternativeName>
        <fullName evidence="4">Putrescine aminopropyltransferase</fullName>
        <shortName evidence="4">PAPT</shortName>
    </alternativeName>
    <alternativeName>
        <fullName evidence="4">Spermidine synthase</fullName>
        <shortName evidence="4">SPDS</shortName>
        <shortName evidence="4">SPDSY</shortName>
        <ecNumber evidence="4">2.5.1.16</ecNumber>
    </alternativeName>
</protein>
<feature type="transmembrane region" description="Helical" evidence="4">
    <location>
        <begin position="12"/>
        <end position="31"/>
    </location>
</feature>
<dbReference type="UniPathway" id="UPA00248">
    <property type="reaction ID" value="UER00314"/>
</dbReference>
<feature type="transmembrane region" description="Helical" evidence="4">
    <location>
        <begin position="186"/>
        <end position="210"/>
    </location>
</feature>
<keyword evidence="4" id="KW-1133">Transmembrane helix</keyword>
<dbReference type="HAMAP" id="MF_00198">
    <property type="entry name" value="Spermidine_synth"/>
    <property type="match status" value="1"/>
</dbReference>
<dbReference type="InterPro" id="IPR001045">
    <property type="entry name" value="Spermi_synthase"/>
</dbReference>
<feature type="transmembrane region" description="Helical" evidence="4">
    <location>
        <begin position="43"/>
        <end position="63"/>
    </location>
</feature>
<dbReference type="PROSITE" id="PS51006">
    <property type="entry name" value="PABS_2"/>
    <property type="match status" value="1"/>
</dbReference>
<dbReference type="GO" id="GO:0008295">
    <property type="term" value="P:spermidine biosynthetic process"/>
    <property type="evidence" value="ECO:0007669"/>
    <property type="project" value="UniProtKB-UniRule"/>
</dbReference>
<dbReference type="CDD" id="cd02440">
    <property type="entry name" value="AdoMet_MTases"/>
    <property type="match status" value="1"/>
</dbReference>
<comment type="caution">
    <text evidence="4">Lacks the conserved Asp active site.</text>
</comment>
<evidence type="ECO:0000256" key="5">
    <source>
        <dbReference type="PROSITE-ProRule" id="PRU00354"/>
    </source>
</evidence>
<sequence length="771" mass="82493">MTRLEKFQLPAVAGLFLISGAAGLVYEVVWLRQLSFVFGVTSQAATTVLAAFMGGMALGSWLLGRVADRMRRPLFFYALLQAGVAATGLLVPLLLQLAQLVYVPLYGATGGSGFLFTAVRAALAFLVLLPVTTLMGATLPALARHTGRTREAVGRRTGLLYTLNTAGAVVGTLAAGFFLIEHLGLWGSTMMAAGINLAAAGGAFALSRMASAETKPRKAESASPPGKRGRLLLWLYAISGFAALGLELVWNRMLILWFSNVTYTFSAMLAVYLVGLALGGAFGSWLVKRLKKPQRAFVWGEIGVGLAALATTGLALNWPLELGRASQAVVGGLAGWGSLVASSLVLTLAVMLLPTFLLGMLFPIAVRLYARESGGVGRRVGELCAANSAGTILGAAATGFVLIPLLGFQGSLLLLTGLSVLVAAAAAWRWLEKKTLALTSCAATLAFGALWLPFDRLGENFLREGETLLYYDESESGTVEVRERADDPANGGVTTRRLVIDGNQATYTAVSDMRKNRMLAHLPMLVHPDPRDVLVICFGSGSTFGALAVYDTVERVDCVEIAPAVLECAPFFSEFNLDVLANPLARVIVDDGRNYLLCTDRRYDVITAEPMPPAVAGVVNLYTVEYYELCRRALKPGGVVAQWIPLYQLAVRDVRMLAASFARAFPHAQLWLTGDDIVLLGSDGPLSVDESRFAAAARDPDIVRTLAEVGVPGPMALLDRLALDDAAFRSYARGFEPVTDDRPVIEYSAPRNYRAPATVHDNLRAIEAFRP</sequence>
<feature type="transmembrane region" description="Helical" evidence="4">
    <location>
        <begin position="75"/>
        <end position="95"/>
    </location>
</feature>
<comment type="caution">
    <text evidence="4 5">Lacks conserved residue(s) required for the propagation of feature annotation.</text>
</comment>
<evidence type="ECO:0000256" key="4">
    <source>
        <dbReference type="HAMAP-Rule" id="MF_00198"/>
    </source>
</evidence>
<keyword evidence="4" id="KW-0812">Transmembrane</keyword>
<dbReference type="Proteomes" id="UP000177187">
    <property type="component" value="Unassembled WGS sequence"/>
</dbReference>
<dbReference type="EC" id="2.5.1.16" evidence="4"/>
<organism evidence="7 8">
    <name type="scientific">Candidatus Coatesbacteria bacterium RBG_13_66_14</name>
    <dbReference type="NCBI Taxonomy" id="1817816"/>
    <lineage>
        <taxon>Bacteria</taxon>
        <taxon>Candidatus Coatesiibacteriota</taxon>
    </lineage>
</organism>
<dbReference type="InterPro" id="IPR036259">
    <property type="entry name" value="MFS_trans_sf"/>
</dbReference>
<comment type="subcellular location">
    <subcellularLocation>
        <location evidence="4">Cell membrane</location>
        <topology evidence="4">Multi-pass membrane protein</topology>
    </subcellularLocation>
</comment>
<comment type="pathway">
    <text evidence="4">Amine and polyamine biosynthesis; spermidine biosynthesis; spermidine from putrescine: step 1/1.</text>
</comment>
<feature type="transmembrane region" description="Helical" evidence="4">
    <location>
        <begin position="296"/>
        <end position="316"/>
    </location>
</feature>
<dbReference type="STRING" id="1817816.A2Y64_09595"/>
<dbReference type="NCBIfam" id="NF037959">
    <property type="entry name" value="MFS_SpdSyn"/>
    <property type="match status" value="2"/>
</dbReference>
<keyword evidence="4" id="KW-1003">Cell membrane</keyword>
<evidence type="ECO:0000256" key="3">
    <source>
        <dbReference type="ARBA" id="ARBA00023115"/>
    </source>
</evidence>
<reference evidence="7 8" key="1">
    <citation type="journal article" date="2016" name="Nat. Commun.">
        <title>Thousands of microbial genomes shed light on interconnected biogeochemical processes in an aquifer system.</title>
        <authorList>
            <person name="Anantharaman K."/>
            <person name="Brown C.T."/>
            <person name="Hug L.A."/>
            <person name="Sharon I."/>
            <person name="Castelle C.J."/>
            <person name="Probst A.J."/>
            <person name="Thomas B.C."/>
            <person name="Singh A."/>
            <person name="Wilkins M.J."/>
            <person name="Karaoz U."/>
            <person name="Brodie E.L."/>
            <person name="Williams K.H."/>
            <person name="Hubbard S.S."/>
            <person name="Banfield J.F."/>
        </authorList>
    </citation>
    <scope>NUCLEOTIDE SEQUENCE [LARGE SCALE GENOMIC DNA]</scope>
</reference>
<keyword evidence="4" id="KW-0745">Spermidine biosynthesis</keyword>
<dbReference type="GO" id="GO:0010487">
    <property type="term" value="F:thermospermine synthase activity"/>
    <property type="evidence" value="ECO:0007669"/>
    <property type="project" value="UniProtKB-ARBA"/>
</dbReference>
<feature type="binding site" evidence="4">
    <location>
        <begin position="591"/>
        <end position="592"/>
    </location>
    <ligand>
        <name>S-methyl-5'-thioadenosine</name>
        <dbReference type="ChEBI" id="CHEBI:17509"/>
    </ligand>
</feature>
<feature type="binding site" evidence="4">
    <location>
        <position position="560"/>
    </location>
    <ligand>
        <name>S-methyl-5'-thioadenosine</name>
        <dbReference type="ChEBI" id="CHEBI:17509"/>
    </ligand>
</feature>
<accession>A0A1F5EWB8</accession>
<evidence type="ECO:0000256" key="1">
    <source>
        <dbReference type="ARBA" id="ARBA00007867"/>
    </source>
</evidence>
<dbReference type="Pfam" id="PF01564">
    <property type="entry name" value="Spermine_synth"/>
    <property type="match status" value="1"/>
</dbReference>
<feature type="transmembrane region" description="Helical" evidence="4">
    <location>
        <begin position="336"/>
        <end position="362"/>
    </location>
</feature>
<dbReference type="Gene3D" id="1.20.1250.20">
    <property type="entry name" value="MFS general substrate transporter like domains"/>
    <property type="match status" value="1"/>
</dbReference>
<evidence type="ECO:0000313" key="8">
    <source>
        <dbReference type="Proteomes" id="UP000177187"/>
    </source>
</evidence>
<comment type="subunit">
    <text evidence="4">Homodimer or homotetramer.</text>
</comment>
<feature type="transmembrane region" description="Helical" evidence="4">
    <location>
        <begin position="436"/>
        <end position="454"/>
    </location>
</feature>
<feature type="transmembrane region" description="Helical" evidence="4">
    <location>
        <begin position="383"/>
        <end position="406"/>
    </location>
</feature>
<evidence type="ECO:0000256" key="2">
    <source>
        <dbReference type="ARBA" id="ARBA00022679"/>
    </source>
</evidence>
<comment type="similarity">
    <text evidence="1 4">Belongs to the spermidine/spermine synthase family.</text>
</comment>
<feature type="transmembrane region" description="Helical" evidence="4">
    <location>
        <begin position="115"/>
        <end position="137"/>
    </location>
</feature>
<feature type="transmembrane region" description="Helical" evidence="4">
    <location>
        <begin position="412"/>
        <end position="431"/>
    </location>
</feature>
<feature type="transmembrane region" description="Helical" evidence="4">
    <location>
        <begin position="231"/>
        <end position="250"/>
    </location>
</feature>
<keyword evidence="2 4" id="KW-0808">Transferase</keyword>
<dbReference type="PANTHER" id="PTHR43317:SF1">
    <property type="entry name" value="THERMOSPERMINE SYNTHASE ACAULIS5"/>
    <property type="match status" value="1"/>
</dbReference>
<evidence type="ECO:0000313" key="7">
    <source>
        <dbReference type="EMBL" id="OGD71682.1"/>
    </source>
</evidence>
<dbReference type="SUPFAM" id="SSF103473">
    <property type="entry name" value="MFS general substrate transporter"/>
    <property type="match status" value="1"/>
</dbReference>
<keyword evidence="3 4" id="KW-0620">Polyamine biosynthesis</keyword>
<dbReference type="GO" id="GO:0004766">
    <property type="term" value="F:spermidine synthase activity"/>
    <property type="evidence" value="ECO:0007669"/>
    <property type="project" value="UniProtKB-UniRule"/>
</dbReference>
<dbReference type="InterPro" id="IPR030374">
    <property type="entry name" value="PABS"/>
</dbReference>
<feature type="transmembrane region" description="Helical" evidence="4">
    <location>
        <begin position="158"/>
        <end position="180"/>
    </location>
</feature>
<comment type="catalytic activity">
    <reaction evidence="4">
        <text>S-adenosyl 3-(methylsulfanyl)propylamine + putrescine = S-methyl-5'-thioadenosine + spermidine + H(+)</text>
        <dbReference type="Rhea" id="RHEA:12721"/>
        <dbReference type="ChEBI" id="CHEBI:15378"/>
        <dbReference type="ChEBI" id="CHEBI:17509"/>
        <dbReference type="ChEBI" id="CHEBI:57443"/>
        <dbReference type="ChEBI" id="CHEBI:57834"/>
        <dbReference type="ChEBI" id="CHEBI:326268"/>
        <dbReference type="EC" id="2.5.1.16"/>
    </reaction>
</comment>
<dbReference type="AlphaFoldDB" id="A0A1F5EWB8"/>
<dbReference type="Gene3D" id="3.40.50.150">
    <property type="entry name" value="Vaccinia Virus protein VP39"/>
    <property type="match status" value="1"/>
</dbReference>
<proteinExistence type="inferred from homology"/>
<comment type="caution">
    <text evidence="7">The sequence shown here is derived from an EMBL/GenBank/DDBJ whole genome shotgun (WGS) entry which is preliminary data.</text>
</comment>
<dbReference type="CDD" id="cd06174">
    <property type="entry name" value="MFS"/>
    <property type="match status" value="1"/>
</dbReference>